<dbReference type="SUPFAM" id="SSF52540">
    <property type="entry name" value="P-loop containing nucleoside triphosphate hydrolases"/>
    <property type="match status" value="1"/>
</dbReference>
<accession>A0ABT9D6Q5</accession>
<evidence type="ECO:0000259" key="8">
    <source>
        <dbReference type="PROSITE" id="PS51192"/>
    </source>
</evidence>
<organism evidence="9 10">
    <name type="scientific">Candidatus Phytoplasma bonamiae</name>
    <dbReference type="NCBI Taxonomy" id="2982626"/>
    <lineage>
        <taxon>Bacteria</taxon>
        <taxon>Bacillati</taxon>
        <taxon>Mycoplasmatota</taxon>
        <taxon>Mollicutes</taxon>
        <taxon>Acholeplasmatales</taxon>
        <taxon>Acholeplasmataceae</taxon>
        <taxon>Candidatus Phytoplasma</taxon>
        <taxon>16SrII (Peanut WB group)</taxon>
    </lineage>
</organism>
<keyword evidence="6" id="KW-0067">ATP-binding</keyword>
<dbReference type="EMBL" id="JAOSIQ010000001">
    <property type="protein sequence ID" value="MDO8063886.1"/>
    <property type="molecule type" value="Genomic_DNA"/>
</dbReference>
<sequence>MIAEVLIDLSLNSDFSSFDYIIPEKMRNLVQIGTRVIIPFNNTVRLGYVLVIKENSAFANKEIIEVLDLVPFLNQEFFLLIDELLKIPLNSKISVYRTVLPKELLTSYVRRISILKSDLVPVELKKYLDDQKFLLNVKSNFQMDILRKLKKEKIIEISIVPKKEISQLSFNHIKSLVYQEKTEDKKFGANNVPTNSLNEREISKVYLTIEQQNIFNKLFLDCYQTYLLIYSLEYDKLQIYWQLIKENLKKQKQILILMPEIILIERLVKRIKIQFPDIVIFINHSGKIPNKVNNNFKQSLKFDLVIGTNIAVFTPFVDLGVIIIDDEHHDAFIEKIKMPFYDVRELAQLRANYHKIPLILSSLSPSLTSYYRAKKLGEYIWLNLKKTGIKYDIQLIDMKKELQQGNLSPLSSSLTELLIKNFKSKSKSLLFVNIKGFSRLVLCFNCGYIPKCFKCDRILHSYINCKILKCSFCDYKEKFPGYCSLCEQKTISSMFSGILSIKSFLKEQIPEAFVGCIDSDNIRNFNIKEYNKIISNIKDNKVDIYLGTTMIIKNGISWPMSLLGIVFFDALLNISHFTAQEKTFQMLVQLIYNMPIKSRILIQTYNINNYILNSIVNNDFDYFYEKTLEERKISGYPPFMLISKFLIMHQNFFKAREIAQKLKIILQNNLSIDIANVLGPSIAKRSFQIINKKHFYRFFLTLKYKHWPLDLDFLKKNHFDKNTYIIFDRFDILTDHDILTFF</sequence>
<keyword evidence="5" id="KW-0862">Zinc</keyword>
<dbReference type="Gene3D" id="3.40.1440.60">
    <property type="entry name" value="PriA, 3(prime) DNA-binding domain"/>
    <property type="match status" value="1"/>
</dbReference>
<evidence type="ECO:0000256" key="3">
    <source>
        <dbReference type="ARBA" id="ARBA00022723"/>
    </source>
</evidence>
<dbReference type="InterPro" id="IPR014001">
    <property type="entry name" value="Helicase_ATP-bd"/>
</dbReference>
<dbReference type="InterPro" id="IPR027417">
    <property type="entry name" value="P-loop_NTPase"/>
</dbReference>
<feature type="domain" description="Helicase ATP-binding" evidence="8">
    <location>
        <begin position="217"/>
        <end position="383"/>
    </location>
</feature>
<dbReference type="Pfam" id="PF17764">
    <property type="entry name" value="PriA_3primeBD"/>
    <property type="match status" value="1"/>
</dbReference>
<keyword evidence="3" id="KW-0479">Metal-binding</keyword>
<name>A0ABT9D6Q5_9MOLU</name>
<dbReference type="NCBIfam" id="TIGR00595">
    <property type="entry name" value="priA"/>
    <property type="match status" value="1"/>
</dbReference>
<dbReference type="Gene3D" id="3.40.50.300">
    <property type="entry name" value="P-loop containing nucleotide triphosphate hydrolases"/>
    <property type="match status" value="1"/>
</dbReference>
<reference evidence="9 10" key="1">
    <citation type="journal article" date="2023" name="Int. J. Syst. Evol. Microbiol.">
        <title>The observation of taxonomic boundaries for the 16SrII and 16SrXXV phytoplasmas using genome-based delimitation.</title>
        <authorList>
            <person name="Rodrigues Jardim B."/>
            <person name="Tran-Nguyen L.T.T."/>
            <person name="Gambley C."/>
            <person name="Al-Sadi A.M."/>
            <person name="Al-Subhi A.M."/>
            <person name="Foissac X."/>
            <person name="Salar P."/>
            <person name="Cai H."/>
            <person name="Yang J.Y."/>
            <person name="Davis R."/>
            <person name="Jones L."/>
            <person name="Rodoni B."/>
            <person name="Constable F.E."/>
        </authorList>
    </citation>
    <scope>NUCLEOTIDE SEQUENCE [LARGE SCALE GENOMIC DNA]</scope>
    <source>
        <strain evidence="9">BAWM-225</strain>
    </source>
</reference>
<evidence type="ECO:0000313" key="9">
    <source>
        <dbReference type="EMBL" id="MDO8063886.1"/>
    </source>
</evidence>
<dbReference type="Proteomes" id="UP001170683">
    <property type="component" value="Unassembled WGS sequence"/>
</dbReference>
<dbReference type="InterPro" id="IPR041222">
    <property type="entry name" value="PriA_3primeBD"/>
</dbReference>
<comment type="caution">
    <text evidence="9">The sequence shown here is derived from an EMBL/GenBank/DDBJ whole genome shotgun (WGS) entry which is preliminary data.</text>
</comment>
<dbReference type="PANTHER" id="PTHR30580">
    <property type="entry name" value="PRIMOSOMAL PROTEIN N"/>
    <property type="match status" value="1"/>
</dbReference>
<gene>
    <name evidence="9" type="primary">priA</name>
    <name evidence="9" type="ORF">OC701_00145</name>
</gene>
<protein>
    <submittedName>
        <fullName evidence="9">Primosomal protein N</fullName>
    </submittedName>
</protein>
<keyword evidence="2" id="KW-0235">DNA replication</keyword>
<evidence type="ECO:0000256" key="5">
    <source>
        <dbReference type="ARBA" id="ARBA00022833"/>
    </source>
</evidence>
<evidence type="ECO:0000313" key="10">
    <source>
        <dbReference type="Proteomes" id="UP001170683"/>
    </source>
</evidence>
<keyword evidence="7" id="KW-0238">DNA-binding</keyword>
<dbReference type="InterPro" id="IPR005259">
    <property type="entry name" value="PriA"/>
</dbReference>
<dbReference type="PANTHER" id="PTHR30580:SF0">
    <property type="entry name" value="PRIMOSOMAL PROTEIN N"/>
    <property type="match status" value="1"/>
</dbReference>
<dbReference type="InterPro" id="IPR042115">
    <property type="entry name" value="PriA_3primeBD_sf"/>
</dbReference>
<keyword evidence="10" id="KW-1185">Reference proteome</keyword>
<evidence type="ECO:0000256" key="2">
    <source>
        <dbReference type="ARBA" id="ARBA00022705"/>
    </source>
</evidence>
<evidence type="ECO:0000256" key="6">
    <source>
        <dbReference type="ARBA" id="ARBA00022840"/>
    </source>
</evidence>
<dbReference type="RefSeq" id="WP_304514094.1">
    <property type="nucleotide sequence ID" value="NZ_JAOSIQ010000001.1"/>
</dbReference>
<evidence type="ECO:0000256" key="4">
    <source>
        <dbReference type="ARBA" id="ARBA00022741"/>
    </source>
</evidence>
<keyword evidence="1" id="KW-0639">Primosome</keyword>
<proteinExistence type="predicted"/>
<evidence type="ECO:0000256" key="1">
    <source>
        <dbReference type="ARBA" id="ARBA00022515"/>
    </source>
</evidence>
<evidence type="ECO:0000256" key="7">
    <source>
        <dbReference type="ARBA" id="ARBA00023125"/>
    </source>
</evidence>
<dbReference type="PROSITE" id="PS51192">
    <property type="entry name" value="HELICASE_ATP_BIND_1"/>
    <property type="match status" value="1"/>
</dbReference>
<keyword evidence="4" id="KW-0547">Nucleotide-binding</keyword>